<organism evidence="3 4">
    <name type="scientific">Kroppenstedtia guangzhouensis</name>
    <dbReference type="NCBI Taxonomy" id="1274356"/>
    <lineage>
        <taxon>Bacteria</taxon>
        <taxon>Bacillati</taxon>
        <taxon>Bacillota</taxon>
        <taxon>Bacilli</taxon>
        <taxon>Bacillales</taxon>
        <taxon>Thermoactinomycetaceae</taxon>
        <taxon>Kroppenstedtia</taxon>
    </lineage>
</organism>
<evidence type="ECO:0000313" key="3">
    <source>
        <dbReference type="EMBL" id="GGA43128.1"/>
    </source>
</evidence>
<dbReference type="SUPFAM" id="SSF54593">
    <property type="entry name" value="Glyoxalase/Bleomycin resistance protein/Dihydroxybiphenyl dioxygenase"/>
    <property type="match status" value="1"/>
</dbReference>
<evidence type="ECO:0000259" key="2">
    <source>
        <dbReference type="PROSITE" id="PS51819"/>
    </source>
</evidence>
<dbReference type="PANTHER" id="PTHR36113">
    <property type="entry name" value="LYASE, PUTATIVE-RELATED-RELATED"/>
    <property type="match status" value="1"/>
</dbReference>
<reference evidence="4" key="1">
    <citation type="journal article" date="2019" name="Int. J. Syst. Evol. Microbiol.">
        <title>The Global Catalogue of Microorganisms (GCM) 10K type strain sequencing project: providing services to taxonomists for standard genome sequencing and annotation.</title>
        <authorList>
            <consortium name="The Broad Institute Genomics Platform"/>
            <consortium name="The Broad Institute Genome Sequencing Center for Infectious Disease"/>
            <person name="Wu L."/>
            <person name="Ma J."/>
        </authorList>
    </citation>
    <scope>NUCLEOTIDE SEQUENCE [LARGE SCALE GENOMIC DNA]</scope>
    <source>
        <strain evidence="4">CGMCC 1.12404</strain>
    </source>
</reference>
<protein>
    <recommendedName>
        <fullName evidence="2">VOC domain-containing protein</fullName>
    </recommendedName>
</protein>
<dbReference type="EMBL" id="BMEX01000004">
    <property type="protein sequence ID" value="GGA43128.1"/>
    <property type="molecule type" value="Genomic_DNA"/>
</dbReference>
<sequence>MKVIGFNHVTIRVSDLQQSLGFYREILGMDLIHQGRRDVYLEWGTAWVCLMEKKGERRDDMAGLGVDHVAFTIAEEDFDEAVEKLREHRVTILRGPMERGGGRVINFLDPDGVQLELYTGSLEERMKVWE</sequence>
<dbReference type="PANTHER" id="PTHR36113:SF6">
    <property type="entry name" value="FOSFOMYCIN RESISTANCE PROTEIN FOSX"/>
    <property type="match status" value="1"/>
</dbReference>
<accession>A0ABQ1GG09</accession>
<dbReference type="InterPro" id="IPR018146">
    <property type="entry name" value="Glyoxalase_1_CS"/>
</dbReference>
<proteinExistence type="predicted"/>
<dbReference type="PROSITE" id="PS51819">
    <property type="entry name" value="VOC"/>
    <property type="match status" value="1"/>
</dbReference>
<dbReference type="RefSeq" id="WP_188431525.1">
    <property type="nucleotide sequence ID" value="NZ_BMEX01000004.1"/>
</dbReference>
<dbReference type="Pfam" id="PF00903">
    <property type="entry name" value="Glyoxalase"/>
    <property type="match status" value="1"/>
</dbReference>
<name>A0ABQ1GG09_9BACL</name>
<dbReference type="InterPro" id="IPR004360">
    <property type="entry name" value="Glyas_Fos-R_dOase_dom"/>
</dbReference>
<dbReference type="Gene3D" id="3.10.180.10">
    <property type="entry name" value="2,3-Dihydroxybiphenyl 1,2-Dioxygenase, domain 1"/>
    <property type="match status" value="1"/>
</dbReference>
<keyword evidence="4" id="KW-1185">Reference proteome</keyword>
<evidence type="ECO:0000256" key="1">
    <source>
        <dbReference type="ARBA" id="ARBA00022723"/>
    </source>
</evidence>
<evidence type="ECO:0000313" key="4">
    <source>
        <dbReference type="Proteomes" id="UP000617979"/>
    </source>
</evidence>
<feature type="domain" description="VOC" evidence="2">
    <location>
        <begin position="5"/>
        <end position="120"/>
    </location>
</feature>
<comment type="caution">
    <text evidence="3">The sequence shown here is derived from an EMBL/GenBank/DDBJ whole genome shotgun (WGS) entry which is preliminary data.</text>
</comment>
<dbReference type="PROSITE" id="PS00934">
    <property type="entry name" value="GLYOXALASE_I_1"/>
    <property type="match status" value="1"/>
</dbReference>
<dbReference type="Proteomes" id="UP000617979">
    <property type="component" value="Unassembled WGS sequence"/>
</dbReference>
<gene>
    <name evidence="3" type="ORF">GCM10007416_15240</name>
</gene>
<keyword evidence="1" id="KW-0479">Metal-binding</keyword>
<dbReference type="InterPro" id="IPR037523">
    <property type="entry name" value="VOC_core"/>
</dbReference>
<dbReference type="InterPro" id="IPR051332">
    <property type="entry name" value="Fosfomycin_Res_Enzymes"/>
</dbReference>
<dbReference type="InterPro" id="IPR029068">
    <property type="entry name" value="Glyas_Bleomycin-R_OHBP_Dase"/>
</dbReference>